<dbReference type="RefSeq" id="WP_380535865.1">
    <property type="nucleotide sequence ID" value="NZ_JBHFAB010000008.1"/>
</dbReference>
<dbReference type="Proteomes" id="UP001592531">
    <property type="component" value="Unassembled WGS sequence"/>
</dbReference>
<name>A0ABV6VVE0_9ACTN</name>
<reference evidence="1 2" key="1">
    <citation type="submission" date="2024-09" db="EMBL/GenBank/DDBJ databases">
        <authorList>
            <person name="Lee S.D."/>
        </authorList>
    </citation>
    <scope>NUCLEOTIDE SEQUENCE [LARGE SCALE GENOMIC DNA]</scope>
    <source>
        <strain evidence="1 2">N8-3</strain>
    </source>
</reference>
<gene>
    <name evidence="1" type="ORF">ACEZDE_13255</name>
</gene>
<organism evidence="1 2">
    <name type="scientific">Streptacidiphilus cavernicola</name>
    <dbReference type="NCBI Taxonomy" id="3342716"/>
    <lineage>
        <taxon>Bacteria</taxon>
        <taxon>Bacillati</taxon>
        <taxon>Actinomycetota</taxon>
        <taxon>Actinomycetes</taxon>
        <taxon>Kitasatosporales</taxon>
        <taxon>Streptomycetaceae</taxon>
        <taxon>Streptacidiphilus</taxon>
    </lineage>
</organism>
<comment type="caution">
    <text evidence="1">The sequence shown here is derived from an EMBL/GenBank/DDBJ whole genome shotgun (WGS) entry which is preliminary data.</text>
</comment>
<keyword evidence="2" id="KW-1185">Reference proteome</keyword>
<protein>
    <recommendedName>
        <fullName evidence="3">Transcriptional regulator</fullName>
    </recommendedName>
</protein>
<evidence type="ECO:0008006" key="3">
    <source>
        <dbReference type="Google" id="ProtNLM"/>
    </source>
</evidence>
<accession>A0ABV6VVE0</accession>
<evidence type="ECO:0000313" key="2">
    <source>
        <dbReference type="Proteomes" id="UP001592531"/>
    </source>
</evidence>
<evidence type="ECO:0000313" key="1">
    <source>
        <dbReference type="EMBL" id="MFC1417608.1"/>
    </source>
</evidence>
<dbReference type="EMBL" id="JBHFAB010000008">
    <property type="protein sequence ID" value="MFC1417608.1"/>
    <property type="molecule type" value="Genomic_DNA"/>
</dbReference>
<proteinExistence type="predicted"/>
<sequence length="61" mass="6656">MLRQAEEADRILGLQRNAQRAAEAGYVSARAAQLWLDGLAEAPFFAAVTSYVVVADLPEQH</sequence>